<dbReference type="EMBL" id="CM009754">
    <property type="protein sequence ID" value="PUZ52684.1"/>
    <property type="molecule type" value="Genomic_DNA"/>
</dbReference>
<proteinExistence type="predicted"/>
<gene>
    <name evidence="1" type="ORF">GQ55_6G289000</name>
</gene>
<sequence length="88" mass="9704">MTSPWAWSRKCKASHDTTAVVRRWTPTWTWHFGRDTANAAMVLRSPQSPSMQDGLAVAVVTMVMHGHKSLARYGAAGCAANVESEWTT</sequence>
<name>A0A2T7DAT4_9POAL</name>
<reference evidence="1 2" key="1">
    <citation type="submission" date="2018-04" db="EMBL/GenBank/DDBJ databases">
        <title>WGS assembly of Panicum hallii var. hallii HAL2.</title>
        <authorList>
            <person name="Lovell J."/>
            <person name="Jenkins J."/>
            <person name="Lowry D."/>
            <person name="Mamidi S."/>
            <person name="Sreedasyam A."/>
            <person name="Weng X."/>
            <person name="Barry K."/>
            <person name="Bonette J."/>
            <person name="Campitelli B."/>
            <person name="Daum C."/>
            <person name="Gordon S."/>
            <person name="Gould B."/>
            <person name="Lipzen A."/>
            <person name="MacQueen A."/>
            <person name="Palacio-Mejia J."/>
            <person name="Plott C."/>
            <person name="Shakirov E."/>
            <person name="Shu S."/>
            <person name="Yoshinaga Y."/>
            <person name="Zane M."/>
            <person name="Rokhsar D."/>
            <person name="Grimwood J."/>
            <person name="Schmutz J."/>
            <person name="Juenger T."/>
        </authorList>
    </citation>
    <scope>NUCLEOTIDE SEQUENCE [LARGE SCALE GENOMIC DNA]</scope>
    <source>
        <strain evidence="2">cv. HAL2</strain>
    </source>
</reference>
<evidence type="ECO:0000313" key="1">
    <source>
        <dbReference type="EMBL" id="PUZ52684.1"/>
    </source>
</evidence>
<dbReference type="Proteomes" id="UP000244336">
    <property type="component" value="Chromosome 6"/>
</dbReference>
<keyword evidence="2" id="KW-1185">Reference proteome</keyword>
<dbReference type="Gramene" id="PUZ52684">
    <property type="protein sequence ID" value="PUZ52684"/>
    <property type="gene ID" value="GQ55_6G289000"/>
</dbReference>
<evidence type="ECO:0000313" key="2">
    <source>
        <dbReference type="Proteomes" id="UP000244336"/>
    </source>
</evidence>
<dbReference type="AlphaFoldDB" id="A0A2T7DAT4"/>
<organism evidence="1 2">
    <name type="scientific">Panicum hallii var. hallii</name>
    <dbReference type="NCBI Taxonomy" id="1504633"/>
    <lineage>
        <taxon>Eukaryota</taxon>
        <taxon>Viridiplantae</taxon>
        <taxon>Streptophyta</taxon>
        <taxon>Embryophyta</taxon>
        <taxon>Tracheophyta</taxon>
        <taxon>Spermatophyta</taxon>
        <taxon>Magnoliopsida</taxon>
        <taxon>Liliopsida</taxon>
        <taxon>Poales</taxon>
        <taxon>Poaceae</taxon>
        <taxon>PACMAD clade</taxon>
        <taxon>Panicoideae</taxon>
        <taxon>Panicodae</taxon>
        <taxon>Paniceae</taxon>
        <taxon>Panicinae</taxon>
        <taxon>Panicum</taxon>
        <taxon>Panicum sect. Panicum</taxon>
    </lineage>
</organism>
<accession>A0A2T7DAT4</accession>
<protein>
    <submittedName>
        <fullName evidence="1">Uncharacterized protein</fullName>
    </submittedName>
</protein>